<dbReference type="Proteomes" id="UP001187531">
    <property type="component" value="Unassembled WGS sequence"/>
</dbReference>
<evidence type="ECO:0000313" key="9">
    <source>
        <dbReference type="EMBL" id="KAK2714099.1"/>
    </source>
</evidence>
<sequence>MTPYLETIYSGDLVLSIPLNEVLYVTLFYMASSSSIRTVAQRFGRSESGITFAINEVCRILEKIQHENIKWPDPTSYPLISAQFHAKSGFPGVIACIGCCQISVVKVKKTNLGRNSWIDYEKGNVDLLAMVLPDKSFCFTYIGFPGSGNGSYVFKNSIWHQNYLVNREIYFPRGTEEYHLIGDHMFPLYENLQVPFKNPDDCKINSQQIIVSRQHIHQQMKQKILYNKKFLKAKFTVEQSFRDLVNRFQRCQSYVIHRRQAVKEQTIKNYARIVTTACVLHNMCIQNGDLFQYQDLSQVALTDTITDWPTMTDSYISHYSVLTQSGTEKRNRIMKILT</sequence>
<evidence type="ECO:0000256" key="2">
    <source>
        <dbReference type="ARBA" id="ARBA00004123"/>
    </source>
</evidence>
<dbReference type="GO" id="GO:0004518">
    <property type="term" value="F:nuclease activity"/>
    <property type="evidence" value="ECO:0007669"/>
    <property type="project" value="UniProtKB-KW"/>
</dbReference>
<evidence type="ECO:0000259" key="8">
    <source>
        <dbReference type="Pfam" id="PF13359"/>
    </source>
</evidence>
<dbReference type="Pfam" id="PF13359">
    <property type="entry name" value="DDE_Tnp_4"/>
    <property type="match status" value="1"/>
</dbReference>
<keyword evidence="6" id="KW-0378">Hydrolase</keyword>
<comment type="cofactor">
    <cofactor evidence="1">
        <name>a divalent metal cation</name>
        <dbReference type="ChEBI" id="CHEBI:60240"/>
    </cofactor>
</comment>
<gene>
    <name evidence="9" type="ORF">QYM36_008631</name>
</gene>
<evidence type="ECO:0000256" key="3">
    <source>
        <dbReference type="ARBA" id="ARBA00006958"/>
    </source>
</evidence>
<reference evidence="9" key="1">
    <citation type="submission" date="2023-07" db="EMBL/GenBank/DDBJ databases">
        <title>Chromosome-level genome assembly of Artemia franciscana.</title>
        <authorList>
            <person name="Jo E."/>
        </authorList>
    </citation>
    <scope>NUCLEOTIDE SEQUENCE</scope>
    <source>
        <tissue evidence="9">Whole body</tissue>
    </source>
</reference>
<keyword evidence="7" id="KW-0539">Nucleus</keyword>
<feature type="domain" description="DDE Tnp4" evidence="8">
    <location>
        <begin position="98"/>
        <end position="282"/>
    </location>
</feature>
<comment type="similarity">
    <text evidence="3">Belongs to the HARBI1 family.</text>
</comment>
<keyword evidence="4" id="KW-0540">Nuclease</keyword>
<dbReference type="PANTHER" id="PTHR22930">
    <property type="match status" value="1"/>
</dbReference>
<dbReference type="AlphaFoldDB" id="A0AA88HUH7"/>
<evidence type="ECO:0000256" key="6">
    <source>
        <dbReference type="ARBA" id="ARBA00022801"/>
    </source>
</evidence>
<proteinExistence type="inferred from homology"/>
<dbReference type="InterPro" id="IPR045249">
    <property type="entry name" value="HARBI1-like"/>
</dbReference>
<dbReference type="GO" id="GO:0016787">
    <property type="term" value="F:hydrolase activity"/>
    <property type="evidence" value="ECO:0007669"/>
    <property type="project" value="UniProtKB-KW"/>
</dbReference>
<organism evidence="9 10">
    <name type="scientific">Artemia franciscana</name>
    <name type="common">Brine shrimp</name>
    <name type="synonym">Artemia sanfranciscana</name>
    <dbReference type="NCBI Taxonomy" id="6661"/>
    <lineage>
        <taxon>Eukaryota</taxon>
        <taxon>Metazoa</taxon>
        <taxon>Ecdysozoa</taxon>
        <taxon>Arthropoda</taxon>
        <taxon>Crustacea</taxon>
        <taxon>Branchiopoda</taxon>
        <taxon>Anostraca</taxon>
        <taxon>Artemiidae</taxon>
        <taxon>Artemia</taxon>
    </lineage>
</organism>
<accession>A0AA88HUH7</accession>
<dbReference type="InterPro" id="IPR027806">
    <property type="entry name" value="HARBI1_dom"/>
</dbReference>
<evidence type="ECO:0000256" key="7">
    <source>
        <dbReference type="ARBA" id="ARBA00023242"/>
    </source>
</evidence>
<evidence type="ECO:0000313" key="10">
    <source>
        <dbReference type="Proteomes" id="UP001187531"/>
    </source>
</evidence>
<evidence type="ECO:0000256" key="1">
    <source>
        <dbReference type="ARBA" id="ARBA00001968"/>
    </source>
</evidence>
<dbReference type="GO" id="GO:0005634">
    <property type="term" value="C:nucleus"/>
    <property type="evidence" value="ECO:0007669"/>
    <property type="project" value="UniProtKB-SubCell"/>
</dbReference>
<evidence type="ECO:0000256" key="4">
    <source>
        <dbReference type="ARBA" id="ARBA00022722"/>
    </source>
</evidence>
<dbReference type="PANTHER" id="PTHR22930:SF85">
    <property type="entry name" value="GH03217P-RELATED"/>
    <property type="match status" value="1"/>
</dbReference>
<name>A0AA88HUH7_ARTSF</name>
<keyword evidence="5" id="KW-0479">Metal-binding</keyword>
<dbReference type="GO" id="GO:0046872">
    <property type="term" value="F:metal ion binding"/>
    <property type="evidence" value="ECO:0007669"/>
    <property type="project" value="UniProtKB-KW"/>
</dbReference>
<protein>
    <recommendedName>
        <fullName evidence="8">DDE Tnp4 domain-containing protein</fullName>
    </recommendedName>
</protein>
<evidence type="ECO:0000256" key="5">
    <source>
        <dbReference type="ARBA" id="ARBA00022723"/>
    </source>
</evidence>
<keyword evidence="10" id="KW-1185">Reference proteome</keyword>
<comment type="caution">
    <text evidence="9">The sequence shown here is derived from an EMBL/GenBank/DDBJ whole genome shotgun (WGS) entry which is preliminary data.</text>
</comment>
<comment type="subcellular location">
    <subcellularLocation>
        <location evidence="2">Nucleus</location>
    </subcellularLocation>
</comment>
<dbReference type="EMBL" id="JAVRJZ010000013">
    <property type="protein sequence ID" value="KAK2714099.1"/>
    <property type="molecule type" value="Genomic_DNA"/>
</dbReference>